<dbReference type="EMBL" id="UINC01002648">
    <property type="protein sequence ID" value="SUZ98894.1"/>
    <property type="molecule type" value="Genomic_DNA"/>
</dbReference>
<dbReference type="GO" id="GO:0005737">
    <property type="term" value="C:cytoplasm"/>
    <property type="evidence" value="ECO:0007669"/>
    <property type="project" value="TreeGrafter"/>
</dbReference>
<keyword evidence="3" id="KW-0520">NAD</keyword>
<dbReference type="Gene3D" id="3.40.309.10">
    <property type="entry name" value="Aldehyde Dehydrogenase, Chain A, domain 2"/>
    <property type="match status" value="1"/>
</dbReference>
<dbReference type="SUPFAM" id="SSF53720">
    <property type="entry name" value="ALDH-like"/>
    <property type="match status" value="1"/>
</dbReference>
<dbReference type="PANTHER" id="PTHR43570">
    <property type="entry name" value="ALDEHYDE DEHYDROGENASE"/>
    <property type="match status" value="1"/>
</dbReference>
<proteinExistence type="inferred from homology"/>
<evidence type="ECO:0000313" key="5">
    <source>
        <dbReference type="EMBL" id="SUZ98894.1"/>
    </source>
</evidence>
<dbReference type="InterPro" id="IPR015590">
    <property type="entry name" value="Aldehyde_DH_dom"/>
</dbReference>
<evidence type="ECO:0000259" key="4">
    <source>
        <dbReference type="Pfam" id="PF00171"/>
    </source>
</evidence>
<dbReference type="PROSITE" id="PS00687">
    <property type="entry name" value="ALDEHYDE_DEHYDR_GLU"/>
    <property type="match status" value="1"/>
</dbReference>
<dbReference type="InterPro" id="IPR016163">
    <property type="entry name" value="Ald_DH_C"/>
</dbReference>
<dbReference type="InterPro" id="IPR012394">
    <property type="entry name" value="Aldehyde_DH_NAD(P)"/>
</dbReference>
<dbReference type="InterPro" id="IPR016161">
    <property type="entry name" value="Ald_DH/histidinol_DH"/>
</dbReference>
<dbReference type="GO" id="GO:0004029">
    <property type="term" value="F:aldehyde dehydrogenase (NAD+) activity"/>
    <property type="evidence" value="ECO:0007669"/>
    <property type="project" value="TreeGrafter"/>
</dbReference>
<dbReference type="PIRSF" id="PIRSF036492">
    <property type="entry name" value="ALDH"/>
    <property type="match status" value="1"/>
</dbReference>
<dbReference type="AlphaFoldDB" id="A0A381S605"/>
<dbReference type="CDD" id="cd07133">
    <property type="entry name" value="ALDH_CALDH_CalB"/>
    <property type="match status" value="1"/>
</dbReference>
<reference evidence="5" key="1">
    <citation type="submission" date="2018-05" db="EMBL/GenBank/DDBJ databases">
        <authorList>
            <person name="Lanie J.A."/>
            <person name="Ng W.-L."/>
            <person name="Kazmierczak K.M."/>
            <person name="Andrzejewski T.M."/>
            <person name="Davidsen T.M."/>
            <person name="Wayne K.J."/>
            <person name="Tettelin H."/>
            <person name="Glass J.I."/>
            <person name="Rusch D."/>
            <person name="Podicherti R."/>
            <person name="Tsui H.-C.T."/>
            <person name="Winkler M.E."/>
        </authorList>
    </citation>
    <scope>NUCLEOTIDE SEQUENCE</scope>
</reference>
<sequence>MTQNENLKEILDMQKKAHLREGPISAETRIEWINKLILSLIKHQDQIAEVISEDFNHRSNVGSMLTDVSSSITSLKLAKKNIKKWMKSEKRKVSPAILGLLGAKLRIEYQPLGTVGVISPWNFPVTLTFGPLGSIFAAGNRVMIKPSEFTPKTSDLMKKMFEENFSSEEVAVVTGGPEVGADFSSLPFDHLLFTGATSVARHVMKAASDNLVPVTLELGGKSPVIISESSDIEISSKRVIAGKTMNAGQICLAPDYVFLPKNKLQDFIACSKNAVSKMFPSIKDNEDYTSIINERHYDRLNNYINEAKSKGYEVIEVNPSEEDFEQQEHYKIPPTFIVNPGEELSVMKEEIFGPILPLKTYENFEETIDYINNKDRPLGLYYFGADENELNNVLQNTTSGGVTVNDVIFHVAQDNAPFGGVGTSGMGSYHGIEGFKNFSHAKTIFTQTKLDNLIDVFRPPYGKKAEKAIKAQIKP</sequence>
<dbReference type="InterPro" id="IPR016162">
    <property type="entry name" value="Ald_DH_N"/>
</dbReference>
<name>A0A381S605_9ZZZZ</name>
<organism evidence="5">
    <name type="scientific">marine metagenome</name>
    <dbReference type="NCBI Taxonomy" id="408172"/>
    <lineage>
        <taxon>unclassified sequences</taxon>
        <taxon>metagenomes</taxon>
        <taxon>ecological metagenomes</taxon>
    </lineage>
</organism>
<dbReference type="FunFam" id="3.40.309.10:FF:000003">
    <property type="entry name" value="Aldehyde dehydrogenase"/>
    <property type="match status" value="1"/>
</dbReference>
<dbReference type="InterPro" id="IPR029510">
    <property type="entry name" value="Ald_DH_CS_GLU"/>
</dbReference>
<gene>
    <name evidence="5" type="ORF">METZ01_LOCUS51748</name>
</gene>
<protein>
    <recommendedName>
        <fullName evidence="4">Aldehyde dehydrogenase domain-containing protein</fullName>
    </recommendedName>
</protein>
<evidence type="ECO:0000256" key="3">
    <source>
        <dbReference type="ARBA" id="ARBA00023027"/>
    </source>
</evidence>
<comment type="similarity">
    <text evidence="1">Belongs to the aldehyde dehydrogenase family.</text>
</comment>
<dbReference type="Pfam" id="PF00171">
    <property type="entry name" value="Aldedh"/>
    <property type="match status" value="1"/>
</dbReference>
<keyword evidence="2" id="KW-0560">Oxidoreductase</keyword>
<evidence type="ECO:0000256" key="1">
    <source>
        <dbReference type="ARBA" id="ARBA00009986"/>
    </source>
</evidence>
<dbReference type="PANTHER" id="PTHR43570:SF20">
    <property type="entry name" value="ALDEHYDE DEHYDROGENASE ALDX-RELATED"/>
    <property type="match status" value="1"/>
</dbReference>
<feature type="domain" description="Aldehyde dehydrogenase" evidence="4">
    <location>
        <begin position="5"/>
        <end position="444"/>
    </location>
</feature>
<dbReference type="Gene3D" id="3.40.605.10">
    <property type="entry name" value="Aldehyde Dehydrogenase, Chain A, domain 1"/>
    <property type="match status" value="1"/>
</dbReference>
<dbReference type="GO" id="GO:0006081">
    <property type="term" value="P:aldehyde metabolic process"/>
    <property type="evidence" value="ECO:0007669"/>
    <property type="project" value="InterPro"/>
</dbReference>
<accession>A0A381S605</accession>
<evidence type="ECO:0000256" key="2">
    <source>
        <dbReference type="ARBA" id="ARBA00023002"/>
    </source>
</evidence>